<evidence type="ECO:0000313" key="1">
    <source>
        <dbReference type="EMBL" id="UXH77575.1"/>
    </source>
</evidence>
<evidence type="ECO:0000313" key="2">
    <source>
        <dbReference type="Proteomes" id="UP001064933"/>
    </source>
</evidence>
<reference evidence="1" key="1">
    <citation type="submission" date="2022-10" db="EMBL/GenBank/DDBJ databases">
        <title>Characterization and whole genome sequencing of a new Roseateles species, isolated from fresh water.</title>
        <authorList>
            <person name="Guliayeva D.Y."/>
            <person name="Akhremchuk A.E."/>
            <person name="Sikolenko M.A."/>
            <person name="Valentovich L.N."/>
            <person name="Sidarenka A.V."/>
        </authorList>
    </citation>
    <scope>NUCLEOTIDE SEQUENCE</scope>
    <source>
        <strain evidence="1">BIM B-1768</strain>
    </source>
</reference>
<proteinExistence type="predicted"/>
<sequence length="198" mass="21394">MKDSDRALVARSSNFTIRLLTSEAKWEGGLDATHAVHRTVLRPLLAMADGCWAYGIDKDGPLWKRSADILQPDRGKFRIDLSCDPVSGRESLWNASGGKRGTIVITVPVERFDGAALFPHCLEAWVFDNPRAGHTPGALSFTSKRLAEGRHVIVCLPRNNGIEWAEVFAPQPLVFDLYAEALAATASAARGLAGSVAG</sequence>
<dbReference type="EMBL" id="CP104562">
    <property type="protein sequence ID" value="UXH77575.1"/>
    <property type="molecule type" value="Genomic_DNA"/>
</dbReference>
<accession>A0ABY6AXQ0</accession>
<gene>
    <name evidence="1" type="ORF">N4261_21690</name>
</gene>
<name>A0ABY6AXQ0_9BURK</name>
<keyword evidence="2" id="KW-1185">Reference proteome</keyword>
<protein>
    <submittedName>
        <fullName evidence="1">Uncharacterized protein</fullName>
    </submittedName>
</protein>
<dbReference type="Proteomes" id="UP001064933">
    <property type="component" value="Chromosome"/>
</dbReference>
<dbReference type="RefSeq" id="WP_261757326.1">
    <property type="nucleotide sequence ID" value="NZ_CP104562.2"/>
</dbReference>
<organism evidence="1 2">
    <name type="scientific">Roseateles amylovorans</name>
    <dbReference type="NCBI Taxonomy" id="2978473"/>
    <lineage>
        <taxon>Bacteria</taxon>
        <taxon>Pseudomonadati</taxon>
        <taxon>Pseudomonadota</taxon>
        <taxon>Betaproteobacteria</taxon>
        <taxon>Burkholderiales</taxon>
        <taxon>Sphaerotilaceae</taxon>
        <taxon>Roseateles</taxon>
    </lineage>
</organism>